<accession>K9ZR60</accession>
<evidence type="ECO:0000313" key="3">
    <source>
        <dbReference type="Proteomes" id="UP000010474"/>
    </source>
</evidence>
<keyword evidence="1" id="KW-0812">Transmembrane</keyword>
<organism evidence="2 3">
    <name type="scientific">Anabaena cylindrica (strain ATCC 27899 / PCC 7122)</name>
    <dbReference type="NCBI Taxonomy" id="272123"/>
    <lineage>
        <taxon>Bacteria</taxon>
        <taxon>Bacillati</taxon>
        <taxon>Cyanobacteriota</taxon>
        <taxon>Cyanophyceae</taxon>
        <taxon>Nostocales</taxon>
        <taxon>Nostocaceae</taxon>
        <taxon>Anabaena</taxon>
    </lineage>
</organism>
<feature type="transmembrane region" description="Helical" evidence="1">
    <location>
        <begin position="12"/>
        <end position="31"/>
    </location>
</feature>
<dbReference type="Proteomes" id="UP000010474">
    <property type="component" value="Plasmid pANACY.03"/>
</dbReference>
<keyword evidence="1" id="KW-1133">Transmembrane helix</keyword>
<gene>
    <name evidence="2" type="ordered locus">Anacy_5966</name>
</gene>
<dbReference type="PATRIC" id="fig|272123.3.peg.6476"/>
<geneLocation type="plasmid" evidence="2 3">
    <name>pANACY.03</name>
</geneLocation>
<proteinExistence type="predicted"/>
<dbReference type="KEGG" id="acy:Anacy_5966"/>
<evidence type="ECO:0000256" key="1">
    <source>
        <dbReference type="SAM" id="Phobius"/>
    </source>
</evidence>
<dbReference type="AlphaFoldDB" id="K9ZR60"/>
<evidence type="ECO:0000313" key="2">
    <source>
        <dbReference type="EMBL" id="AFZ61249.1"/>
    </source>
</evidence>
<dbReference type="EMBL" id="CP003662">
    <property type="protein sequence ID" value="AFZ61249.1"/>
    <property type="molecule type" value="Genomic_DNA"/>
</dbReference>
<keyword evidence="1" id="KW-0472">Membrane</keyword>
<keyword evidence="3" id="KW-1185">Reference proteome</keyword>
<sequence length="45" mass="4812">MVVNFGYLLGKGYVVFNGGFVICLAAVFADLRKVGLDSLMSKGLK</sequence>
<name>K9ZR60_ANACC</name>
<protein>
    <submittedName>
        <fullName evidence="2">Uncharacterized protein</fullName>
    </submittedName>
</protein>
<dbReference type="HOGENOM" id="CLU_3195337_0_0_3"/>
<reference evidence="3" key="1">
    <citation type="journal article" date="2013" name="Proc. Natl. Acad. Sci. U.S.A.">
        <title>Improving the coverage of the cyanobacterial phylum using diversity-driven genome sequencing.</title>
        <authorList>
            <person name="Shih P.M."/>
            <person name="Wu D."/>
            <person name="Latifi A."/>
            <person name="Axen S.D."/>
            <person name="Fewer D.P."/>
            <person name="Talla E."/>
            <person name="Calteau A."/>
            <person name="Cai F."/>
            <person name="Tandeau de Marsac N."/>
            <person name="Rippka R."/>
            <person name="Herdman M."/>
            <person name="Sivonen K."/>
            <person name="Coursin T."/>
            <person name="Laurent T."/>
            <person name="Goodwin L."/>
            <person name="Nolan M."/>
            <person name="Davenport K.W."/>
            <person name="Han C.S."/>
            <person name="Rubin E.M."/>
            <person name="Eisen J.A."/>
            <person name="Woyke T."/>
            <person name="Gugger M."/>
            <person name="Kerfeld C.A."/>
        </authorList>
    </citation>
    <scope>NUCLEOTIDE SEQUENCE [LARGE SCALE GENOMIC DNA]</scope>
    <source>
        <strain evidence="3">ATCC 27899 / PCC 7122</strain>
    </source>
</reference>
<keyword evidence="2" id="KW-0614">Plasmid</keyword>